<name>A0AAN8EZP8_9EURO</name>
<keyword evidence="3" id="KW-1185">Reference proteome</keyword>
<feature type="compositionally biased region" description="Polar residues" evidence="1">
    <location>
        <begin position="707"/>
        <end position="716"/>
    </location>
</feature>
<evidence type="ECO:0000256" key="1">
    <source>
        <dbReference type="SAM" id="MobiDB-lite"/>
    </source>
</evidence>
<accession>A0AAN8EZP8</accession>
<feature type="region of interest" description="Disordered" evidence="1">
    <location>
        <begin position="872"/>
        <end position="962"/>
    </location>
</feature>
<feature type="compositionally biased region" description="Polar residues" evidence="1">
    <location>
        <begin position="900"/>
        <end position="910"/>
    </location>
</feature>
<feature type="compositionally biased region" description="Polar residues" evidence="1">
    <location>
        <begin position="842"/>
        <end position="855"/>
    </location>
</feature>
<protein>
    <recommendedName>
        <fullName evidence="4">F-box domain-containing protein</fullName>
    </recommendedName>
</protein>
<proteinExistence type="predicted"/>
<feature type="region of interest" description="Disordered" evidence="1">
    <location>
        <begin position="825"/>
        <end position="859"/>
    </location>
</feature>
<feature type="compositionally biased region" description="Polar residues" evidence="1">
    <location>
        <begin position="658"/>
        <end position="671"/>
    </location>
</feature>
<sequence>MAMASHDTAAAPNAHSIGLPNEIISRILFQASTPTFVQLIQTSREFRDVALGHRKVLLHHLHQLPGEEAPITNACLDNGQLFLLLRQRATNHLVGANFTANMLEYRAKAVLDPSASTIAGLDDEYVNMALVYKDSGDIRHYNRECIIKDRINQHPGIKVLKTCQQGRTLSVLCAWPKETENDFSDSDSDSEEELPNEHIIPPSADAQLTKAYHDQMREKTGINHGKRSTIKIDYEKPSRSTKNRYVYRVVHFDVYRMEESRTFTVTGYLDYIPRDFTVSDLDQCAILWDRDTANGRPTQDATVIYYSANQASFHYASEYSPRVVWPKTDLNGKSVKESDPEYLPERITFFKDGRRIKIYGAGGVVPYSITSTSSTQQDPLYASTNIIKYDGFSFHVDTPFFGRHATHYDDLHQQKWCFLTHLCLGVTTLDIGDEDEENEVKMLCILRSQIRAYPESCKHDVSYSRMYHVSGQNATVVARLWGWEEIHMNLTGKETISISPEGTRIAVAMFDKVYVYPLNPRILCDESPVDVSDDESSKLKKKKKKKSRDPWDPAPSSYYKRKKDKNLLNWKVAELRPIVLDLNGAVAHKMDWSRTRGLVTDTNPPLPANMVEEQKDQDTTNEDTLTAASDQPSETTTESTVVAAIPDDEAAADEPVPTTSSEFNPEGSPSQPVADDLQQLPEAGQTPSPIVTKQEAEEGPSVDYTPEQISEGNEPTPSKPELMDVPQEGGSQVTHPASPTSSAMKSLNDESLAPLTNSIVPMTAQSSLNLLNTPPPPSPFASMPTSNTTTIQPTKTTPRKKEKTTELSNVENAILNSFDKVEMQSDSFMNTVQEPKPHAGSSVPSSPVLSKNSPKTKPVASEILSPTAEIMKKQPEAKATNPAMPGPSKIETPTEPLLAQSETKSDTSLVEETKPQPSVLEADDTEPMVKTDLSKASASTTHSQKPVVEAEVDSQTSTRKSHLKRITEDELMILTDRGIQIWNIGAGAKGTRVKRMLPLDESLKGKLPLSKGKQKTEPTC</sequence>
<feature type="region of interest" description="Disordered" evidence="1">
    <location>
        <begin position="596"/>
        <end position="750"/>
    </location>
</feature>
<evidence type="ECO:0008006" key="4">
    <source>
        <dbReference type="Google" id="ProtNLM"/>
    </source>
</evidence>
<feature type="region of interest" description="Disordered" evidence="1">
    <location>
        <begin position="766"/>
        <end position="808"/>
    </location>
</feature>
<dbReference type="AlphaFoldDB" id="A0AAN8EZP8"/>
<comment type="caution">
    <text evidence="2">The sequence shown here is derived from an EMBL/GenBank/DDBJ whole genome shotgun (WGS) entry which is preliminary data.</text>
</comment>
<feature type="compositionally biased region" description="Polar residues" evidence="1">
    <location>
        <begin position="622"/>
        <end position="640"/>
    </location>
</feature>
<organism evidence="2 3">
    <name type="scientific">Knufia fluminis</name>
    <dbReference type="NCBI Taxonomy" id="191047"/>
    <lineage>
        <taxon>Eukaryota</taxon>
        <taxon>Fungi</taxon>
        <taxon>Dikarya</taxon>
        <taxon>Ascomycota</taxon>
        <taxon>Pezizomycotina</taxon>
        <taxon>Eurotiomycetes</taxon>
        <taxon>Chaetothyriomycetidae</taxon>
        <taxon>Chaetothyriales</taxon>
        <taxon>Trichomeriaceae</taxon>
        <taxon>Knufia</taxon>
    </lineage>
</organism>
<dbReference type="EMBL" id="JAKLMC020000003">
    <property type="protein sequence ID" value="KAK5957361.1"/>
    <property type="molecule type" value="Genomic_DNA"/>
</dbReference>
<dbReference type="Proteomes" id="UP001316803">
    <property type="component" value="Unassembled WGS sequence"/>
</dbReference>
<evidence type="ECO:0000313" key="2">
    <source>
        <dbReference type="EMBL" id="KAK5957361.1"/>
    </source>
</evidence>
<feature type="compositionally biased region" description="Polar residues" evidence="1">
    <location>
        <begin position="729"/>
        <end position="745"/>
    </location>
</feature>
<evidence type="ECO:0000313" key="3">
    <source>
        <dbReference type="Proteomes" id="UP001316803"/>
    </source>
</evidence>
<feature type="compositionally biased region" description="Low complexity" evidence="1">
    <location>
        <begin position="780"/>
        <end position="796"/>
    </location>
</feature>
<reference evidence="2 3" key="1">
    <citation type="submission" date="2022-12" db="EMBL/GenBank/DDBJ databases">
        <title>Genomic features and morphological characterization of a novel Knufia sp. strain isolated from spacecraft assembly facility.</title>
        <authorList>
            <person name="Teixeira M."/>
            <person name="Chander A.M."/>
            <person name="Stajich J.E."/>
            <person name="Venkateswaran K."/>
        </authorList>
    </citation>
    <scope>NUCLEOTIDE SEQUENCE [LARGE SCALE GENOMIC DNA]</scope>
    <source>
        <strain evidence="2 3">FJI-L2-BK-P2</strain>
    </source>
</reference>
<feature type="compositionally biased region" description="Polar residues" evidence="1">
    <location>
        <begin position="934"/>
        <end position="944"/>
    </location>
</feature>
<feature type="region of interest" description="Disordered" evidence="1">
    <location>
        <begin position="527"/>
        <end position="558"/>
    </location>
</feature>
<gene>
    <name evidence="2" type="ORF">OHC33_001734</name>
</gene>